<dbReference type="PROSITE" id="PS50005">
    <property type="entry name" value="TPR"/>
    <property type="match status" value="1"/>
</dbReference>
<dbReference type="SMART" id="SM00028">
    <property type="entry name" value="TPR"/>
    <property type="match status" value="2"/>
</dbReference>
<evidence type="ECO:0000313" key="3">
    <source>
        <dbReference type="Proteomes" id="UP000236654"/>
    </source>
</evidence>
<keyword evidence="3" id="KW-1185">Reference proteome</keyword>
<keyword evidence="1" id="KW-0802">TPR repeat</keyword>
<dbReference type="Proteomes" id="UP000236654">
    <property type="component" value="Unassembled WGS sequence"/>
</dbReference>
<evidence type="ECO:0000313" key="2">
    <source>
        <dbReference type="EMBL" id="PKR82191.1"/>
    </source>
</evidence>
<evidence type="ECO:0000256" key="1">
    <source>
        <dbReference type="PROSITE-ProRule" id="PRU00339"/>
    </source>
</evidence>
<dbReference type="InterPro" id="IPR011990">
    <property type="entry name" value="TPR-like_helical_dom_sf"/>
</dbReference>
<feature type="repeat" description="TPR" evidence="1">
    <location>
        <begin position="269"/>
        <end position="302"/>
    </location>
</feature>
<reference evidence="2 3" key="1">
    <citation type="submission" date="2017-12" db="EMBL/GenBank/DDBJ databases">
        <title>The draft genome sequence of Brumimicrobium saltpan LHR20.</title>
        <authorList>
            <person name="Do Z.-J."/>
            <person name="Luo H.-R."/>
        </authorList>
    </citation>
    <scope>NUCLEOTIDE SEQUENCE [LARGE SCALE GENOMIC DNA]</scope>
    <source>
        <strain evidence="2 3">LHR20</strain>
    </source>
</reference>
<dbReference type="InterPro" id="IPR025634">
    <property type="entry name" value="DUF4292"/>
</dbReference>
<sequence>MFEEERYADYTTLAMKLLDSETLPLQEKLVVFERLSEIYTGKNESLLKASQLIYDKHSKDFEVAKNHVLILIENQQTKKALEIARKAANANKENYHAWRLALNIASTYWDYAVLFEDAKKALEFFPTMPRLYFDAAKGAIYAKKLNEAIELLAAGELYILDDRQAGALYDMRKGEIYFAKKEYKKGIIAFESALNKAKNKSAVYSTYALELSKANIATEVAENLLSELKNPDQDRNYFLAHGYLSLHSKNYDFGISLLNEGVKATFNNAEIFDLLGDLYFRKGAIDKAIEAWEEAMVLESRNKNLSQKIKEKNIMLQSTIKSILIFIAIVTLASCGRSKDLHEENAIKLPKVKEELLISRLDSLSENRPDHFYTKLSSKYSDSKYNVSFKTSIRMRSDSALHALITFARIPIYNTMVTPDTLTMVDKRNNCYMKEGMEYLKTTFGVDFKHENIEELILGMPIAWDDEIAYNQVKDPYNYVISSTSKRRIRRQDSEDFIIRYFLSNDTRTLRKTIIDSPKDTTSITINYYGRELVNGFNIPTEGDIKVDTPNDELFIDFKYNKTSVNDPRVLYLAIPKRYDRCE</sequence>
<accession>A0A2I0R6I3</accession>
<dbReference type="Pfam" id="PF14125">
    <property type="entry name" value="DUF4292"/>
    <property type="match status" value="1"/>
</dbReference>
<dbReference type="EMBL" id="PJNI01000001">
    <property type="protein sequence ID" value="PKR82191.1"/>
    <property type="molecule type" value="Genomic_DNA"/>
</dbReference>
<dbReference type="SUPFAM" id="SSF48452">
    <property type="entry name" value="TPR-like"/>
    <property type="match status" value="1"/>
</dbReference>
<comment type="caution">
    <text evidence="2">The sequence shown here is derived from an EMBL/GenBank/DDBJ whole genome shotgun (WGS) entry which is preliminary data.</text>
</comment>
<name>A0A2I0R6I3_9FLAO</name>
<protein>
    <submittedName>
        <fullName evidence="2">Uncharacterized protein</fullName>
    </submittedName>
</protein>
<gene>
    <name evidence="2" type="ORF">CW751_02345</name>
</gene>
<dbReference type="Gene3D" id="1.25.40.10">
    <property type="entry name" value="Tetratricopeptide repeat domain"/>
    <property type="match status" value="1"/>
</dbReference>
<organism evidence="2 3">
    <name type="scientific">Brumimicrobium salinarum</name>
    <dbReference type="NCBI Taxonomy" id="2058658"/>
    <lineage>
        <taxon>Bacteria</taxon>
        <taxon>Pseudomonadati</taxon>
        <taxon>Bacteroidota</taxon>
        <taxon>Flavobacteriia</taxon>
        <taxon>Flavobacteriales</taxon>
        <taxon>Crocinitomicaceae</taxon>
        <taxon>Brumimicrobium</taxon>
    </lineage>
</organism>
<dbReference type="InterPro" id="IPR019734">
    <property type="entry name" value="TPR_rpt"/>
</dbReference>
<proteinExistence type="predicted"/>
<dbReference type="AlphaFoldDB" id="A0A2I0R6I3"/>